<evidence type="ECO:0000313" key="3">
    <source>
        <dbReference type="EMBL" id="GFJ93938.1"/>
    </source>
</evidence>
<dbReference type="Gene3D" id="1.25.40.10">
    <property type="entry name" value="Tetratricopeptide repeat domain"/>
    <property type="match status" value="2"/>
</dbReference>
<dbReference type="PANTHER" id="PTHR47691">
    <property type="entry name" value="REGULATOR-RELATED"/>
    <property type="match status" value="1"/>
</dbReference>
<reference evidence="3 4" key="2">
    <citation type="submission" date="2020-03" db="EMBL/GenBank/DDBJ databases">
        <authorList>
            <person name="Ichikawa N."/>
            <person name="Kimura A."/>
            <person name="Kitahashi Y."/>
            <person name="Uohara A."/>
        </authorList>
    </citation>
    <scope>NUCLEOTIDE SEQUENCE [LARGE SCALE GENOMIC DNA]</scope>
    <source>
        <strain evidence="3 4">NBRC 108638</strain>
    </source>
</reference>
<dbReference type="InterPro" id="IPR019734">
    <property type="entry name" value="TPR_rpt"/>
</dbReference>
<evidence type="ECO:0000256" key="1">
    <source>
        <dbReference type="SAM" id="MobiDB-lite"/>
    </source>
</evidence>
<gene>
    <name evidence="3" type="ORF">Prum_075800</name>
</gene>
<dbReference type="Gene3D" id="1.10.8.430">
    <property type="entry name" value="Helical domain of apoptotic protease-activating factors"/>
    <property type="match status" value="1"/>
</dbReference>
<dbReference type="InterPro" id="IPR042197">
    <property type="entry name" value="Apaf_helical"/>
</dbReference>
<dbReference type="SUPFAM" id="SSF52540">
    <property type="entry name" value="P-loop containing nucleoside triphosphate hydrolases"/>
    <property type="match status" value="1"/>
</dbReference>
<sequence length="903" mass="97547">MIGSPDARRRGRKEGLLDPTLPPHRRVFAQRLRALRHDCRDPAYRLLGRLSHCGSGTLSEAAGGRRFPTWEATRAYVTGCLRHAQRTEELDEILPVWRRRWLEANALEQAYPQRLHHATLPGRARLPAPPADFTGRDAELSELDRLGADDGRARIVVVCGTAGVGKTALALSWGHRARHRFPDGRLYVNLRGYDTAKPLLAMEALTQLLPALGVPTEEIPSNVDTAAGLYRGLLDGQRVLVVLDNARDPDQVRPLLPAADGCVAVVTSRDRLSGLVARDGAKRVALGPLGNAEALSLLAEIVGEARLAREPQATRELVRACANLPLALRVAAANLADRPSRRIDTYLRQLAAEGAAPADDPYSGLNAALDLSYDTLGTDEAALLRLLGLVPGPDFTAGACAALADIDPVKAAHLLERLAAAHLVQEHTDDRYTFHDLLRAYAVGKLREREEAPICAGAVQRLFDWYLHSAHAAAAFLYPQPPRFPLPPAPAAAAEPSPATAVDALAWLDRERPNLVALIVPAPGQPHRTRAWRLAAELSGYFWRQTATDEWDRVAQAALASAEADGDPAGQASALMNLRRIQGKDGRTREIAAVETDRALLLARELGWRDGEIFALNSVASARIEIGMLASAARSLHAARLLLESDGYLNCPPMFLFNLARVYHRWGEPALATAYARQAFDHYARLGARGEQAVGRMILSMVARDRGDTATAEEHARAGVALAVDMGDRHIRAYNLVALAAALHDLGRDGEATDAADEALALARELEVPQLAGYALIRLADADLRAGRHPDALSRHVQALRIGRRTGYQTIKIFALAGLAQAQRVPQPQRVSHAEAALADANATGARLFAAQLSNVLAAAHRDAGQPERARRCASRALDLSLACAHYPGVARARALLTALEAS</sequence>
<dbReference type="Proteomes" id="UP000482960">
    <property type="component" value="Unassembled WGS sequence"/>
</dbReference>
<dbReference type="PRINTS" id="PR00364">
    <property type="entry name" value="DISEASERSIST"/>
</dbReference>
<feature type="region of interest" description="Disordered" evidence="1">
    <location>
        <begin position="1"/>
        <end position="21"/>
    </location>
</feature>
<keyword evidence="4" id="KW-1185">Reference proteome</keyword>
<dbReference type="InterPro" id="IPR027417">
    <property type="entry name" value="P-loop_NTPase"/>
</dbReference>
<dbReference type="SUPFAM" id="SSF48452">
    <property type="entry name" value="TPR-like"/>
    <property type="match status" value="1"/>
</dbReference>
<comment type="caution">
    <text evidence="3">The sequence shown here is derived from an EMBL/GenBank/DDBJ whole genome shotgun (WGS) entry which is preliminary data.</text>
</comment>
<dbReference type="AlphaFoldDB" id="A0A6V8LGB8"/>
<protein>
    <recommendedName>
        <fullName evidence="2">NB-ARC domain-containing protein</fullName>
    </recommendedName>
</protein>
<dbReference type="Pfam" id="PF00931">
    <property type="entry name" value="NB-ARC"/>
    <property type="match status" value="1"/>
</dbReference>
<dbReference type="InterPro" id="IPR011990">
    <property type="entry name" value="TPR-like_helical_dom_sf"/>
</dbReference>
<name>A0A6V8LGB8_9ACTN</name>
<dbReference type="EMBL" id="BLPG01000001">
    <property type="protein sequence ID" value="GFJ93938.1"/>
    <property type="molecule type" value="Genomic_DNA"/>
</dbReference>
<feature type="domain" description="NB-ARC" evidence="2">
    <location>
        <begin position="149"/>
        <end position="306"/>
    </location>
</feature>
<dbReference type="InterPro" id="IPR002182">
    <property type="entry name" value="NB-ARC"/>
</dbReference>
<evidence type="ECO:0000313" key="4">
    <source>
        <dbReference type="Proteomes" id="UP000482960"/>
    </source>
</evidence>
<dbReference type="PANTHER" id="PTHR47691:SF3">
    <property type="entry name" value="HTH-TYPE TRANSCRIPTIONAL REGULATOR RV0890C-RELATED"/>
    <property type="match status" value="1"/>
</dbReference>
<organism evidence="3 4">
    <name type="scientific">Phytohabitans rumicis</name>
    <dbReference type="NCBI Taxonomy" id="1076125"/>
    <lineage>
        <taxon>Bacteria</taxon>
        <taxon>Bacillati</taxon>
        <taxon>Actinomycetota</taxon>
        <taxon>Actinomycetes</taxon>
        <taxon>Micromonosporales</taxon>
        <taxon>Micromonosporaceae</taxon>
    </lineage>
</organism>
<dbReference type="SMART" id="SM00028">
    <property type="entry name" value="TPR"/>
    <property type="match status" value="4"/>
</dbReference>
<reference evidence="3 4" key="1">
    <citation type="submission" date="2020-03" db="EMBL/GenBank/DDBJ databases">
        <title>Whole genome shotgun sequence of Phytohabitans rumicis NBRC 108638.</title>
        <authorList>
            <person name="Komaki H."/>
            <person name="Tamura T."/>
        </authorList>
    </citation>
    <scope>NUCLEOTIDE SEQUENCE [LARGE SCALE GENOMIC DNA]</scope>
    <source>
        <strain evidence="3 4">NBRC 108638</strain>
    </source>
</reference>
<dbReference type="GO" id="GO:0043531">
    <property type="term" value="F:ADP binding"/>
    <property type="evidence" value="ECO:0007669"/>
    <property type="project" value="InterPro"/>
</dbReference>
<evidence type="ECO:0000259" key="2">
    <source>
        <dbReference type="Pfam" id="PF00931"/>
    </source>
</evidence>
<accession>A0A6V8LGB8</accession>
<dbReference type="Gene3D" id="3.40.50.300">
    <property type="entry name" value="P-loop containing nucleotide triphosphate hydrolases"/>
    <property type="match status" value="1"/>
</dbReference>
<proteinExistence type="predicted"/>